<dbReference type="Gene3D" id="1.20.1310.10">
    <property type="entry name" value="Cullin Repeats"/>
    <property type="match status" value="2"/>
</dbReference>
<dbReference type="AlphaFoldDB" id="A0A0E0J8D2"/>
<feature type="domain" description="Cullin N-terminal" evidence="2">
    <location>
        <begin position="49"/>
        <end position="225"/>
    </location>
</feature>
<dbReference type="InterPro" id="IPR001373">
    <property type="entry name" value="Cullin_N"/>
</dbReference>
<dbReference type="FunFam" id="1.20.1310.10:FF:000001">
    <property type="entry name" value="Cullin 3"/>
    <property type="match status" value="1"/>
</dbReference>
<name>A0A0E0J8D2_ORYNI</name>
<dbReference type="EnsemblPlants" id="ONIVA12G06750.1">
    <property type="protein sequence ID" value="ONIVA12G06750.1"/>
    <property type="gene ID" value="ONIVA12G06750"/>
</dbReference>
<evidence type="ECO:0000313" key="4">
    <source>
        <dbReference type="Proteomes" id="UP000006591"/>
    </source>
</evidence>
<proteinExistence type="inferred from homology"/>
<dbReference type="SUPFAM" id="SSF74788">
    <property type="entry name" value="Cullin repeat-like"/>
    <property type="match status" value="1"/>
</dbReference>
<dbReference type="GO" id="GO:0006511">
    <property type="term" value="P:ubiquitin-dependent protein catabolic process"/>
    <property type="evidence" value="ECO:0007669"/>
    <property type="project" value="InterPro"/>
</dbReference>
<dbReference type="PANTHER" id="PTHR11932">
    <property type="entry name" value="CULLIN"/>
    <property type="match status" value="1"/>
</dbReference>
<dbReference type="OMA" id="MLKAVEC"/>
<dbReference type="Gramene" id="ONIVA12G06750.1">
    <property type="protein sequence ID" value="ONIVA12G06750.1"/>
    <property type="gene ID" value="ONIVA12G06750"/>
</dbReference>
<dbReference type="Pfam" id="PF00888">
    <property type="entry name" value="Cullin"/>
    <property type="match status" value="1"/>
</dbReference>
<sequence length="237" mass="27507">MAGIVDFEEGWRLLATSLAKQRSIIDGSMSKSSSEDDNMQLYMYVLRSMRQINGDTLLKGLVDRWRNHKKIVISETRFFFYLDRYYISRKSLVPLEQLNLCSFRDQVYSELKDKITRTVVDMISDEREGKVIDHALLKDVLDVYVQIGLGMECYKVDFENAFLESTRNYYSNKAQTLILEYNGPDSPEYMLKAVECLQAELERASHYLHSSTEPKLMQDLQSELMIAPGEPHTEEAN</sequence>
<accession>A0A0E0J8D2</accession>
<dbReference type="InterPro" id="IPR045093">
    <property type="entry name" value="Cullin"/>
</dbReference>
<dbReference type="GO" id="GO:0031625">
    <property type="term" value="F:ubiquitin protein ligase binding"/>
    <property type="evidence" value="ECO:0007669"/>
    <property type="project" value="InterPro"/>
</dbReference>
<evidence type="ECO:0000256" key="1">
    <source>
        <dbReference type="ARBA" id="ARBA00006019"/>
    </source>
</evidence>
<dbReference type="eggNOG" id="KOG2166">
    <property type="taxonomic scope" value="Eukaryota"/>
</dbReference>
<dbReference type="HOGENOM" id="CLU_004747_2_0_1"/>
<dbReference type="Proteomes" id="UP000006591">
    <property type="component" value="Chromosome 12"/>
</dbReference>
<organism evidence="3">
    <name type="scientific">Oryza nivara</name>
    <name type="common">Indian wild rice</name>
    <name type="synonym">Oryza sativa f. spontanea</name>
    <dbReference type="NCBI Taxonomy" id="4536"/>
    <lineage>
        <taxon>Eukaryota</taxon>
        <taxon>Viridiplantae</taxon>
        <taxon>Streptophyta</taxon>
        <taxon>Embryophyta</taxon>
        <taxon>Tracheophyta</taxon>
        <taxon>Spermatophyta</taxon>
        <taxon>Magnoliopsida</taxon>
        <taxon>Liliopsida</taxon>
        <taxon>Poales</taxon>
        <taxon>Poaceae</taxon>
        <taxon>BOP clade</taxon>
        <taxon>Oryzoideae</taxon>
        <taxon>Oryzeae</taxon>
        <taxon>Oryzinae</taxon>
        <taxon>Oryza</taxon>
    </lineage>
</organism>
<protein>
    <recommendedName>
        <fullName evidence="2">Cullin N-terminal domain-containing protein</fullName>
    </recommendedName>
</protein>
<reference evidence="3" key="2">
    <citation type="submission" date="2018-04" db="EMBL/GenBank/DDBJ databases">
        <title>OnivRS2 (Oryza nivara Reference Sequence Version 2).</title>
        <authorList>
            <person name="Zhang J."/>
            <person name="Kudrna D."/>
            <person name="Lee S."/>
            <person name="Talag J."/>
            <person name="Rajasekar S."/>
            <person name="Welchert J."/>
            <person name="Hsing Y.-I."/>
            <person name="Wing R.A."/>
        </authorList>
    </citation>
    <scope>NUCLEOTIDE SEQUENCE [LARGE SCALE GENOMIC DNA]</scope>
    <source>
        <strain evidence="3">SL10</strain>
    </source>
</reference>
<dbReference type="STRING" id="4536.A0A0E0J8D2"/>
<evidence type="ECO:0000259" key="2">
    <source>
        <dbReference type="Pfam" id="PF00888"/>
    </source>
</evidence>
<evidence type="ECO:0000313" key="3">
    <source>
        <dbReference type="EnsemblPlants" id="ONIVA12G06750.1"/>
    </source>
</evidence>
<reference evidence="3" key="1">
    <citation type="submission" date="2015-04" db="UniProtKB">
        <authorList>
            <consortium name="EnsemblPlants"/>
        </authorList>
    </citation>
    <scope>IDENTIFICATION</scope>
    <source>
        <strain evidence="3">SL10</strain>
    </source>
</reference>
<dbReference type="InterPro" id="IPR016159">
    <property type="entry name" value="Cullin_repeat-like_dom_sf"/>
</dbReference>
<keyword evidence="4" id="KW-1185">Reference proteome</keyword>
<comment type="similarity">
    <text evidence="1">Belongs to the cullin family.</text>
</comment>